<dbReference type="Pfam" id="PF00176">
    <property type="entry name" value="SNF2-rel_dom"/>
    <property type="match status" value="1"/>
</dbReference>
<evidence type="ECO:0000313" key="12">
    <source>
        <dbReference type="EMBL" id="ABI99252.1"/>
    </source>
</evidence>
<dbReference type="Gene3D" id="3.40.50.300">
    <property type="entry name" value="P-loop containing nucleotide triphosphate hydrolases"/>
    <property type="match status" value="2"/>
</dbReference>
<organismHost>
    <name type="scientific">Odocoileus hemionus</name>
    <name type="common">Mule deer</name>
    <name type="synonym">Cervus hemionus</name>
    <dbReference type="NCBI Taxonomy" id="9872"/>
</organismHost>
<dbReference type="InterPro" id="IPR013676">
    <property type="entry name" value="NPHI_C"/>
</dbReference>
<dbReference type="Pfam" id="PF08469">
    <property type="entry name" value="NPHI_C"/>
    <property type="match status" value="1"/>
</dbReference>
<evidence type="ECO:0000256" key="2">
    <source>
        <dbReference type="ARBA" id="ARBA00012445"/>
    </source>
</evidence>
<gene>
    <name evidence="12" type="ORF">DpV83gp097</name>
</gene>
<dbReference type="RefSeq" id="YP_227472.1">
    <property type="nucleotide sequence ID" value="NC_006966.1"/>
</dbReference>
<keyword evidence="5" id="KW-0378">Hydrolase</keyword>
<evidence type="ECO:0000256" key="7">
    <source>
        <dbReference type="ARBA" id="ARBA00023163"/>
    </source>
</evidence>
<dbReference type="EMBL" id="AY689436">
    <property type="protein sequence ID" value="ABI99252.1"/>
    <property type="molecule type" value="Genomic_DNA"/>
</dbReference>
<dbReference type="PROSITE" id="PS51192">
    <property type="entry name" value="HELICASE_ATP_BIND_1"/>
    <property type="match status" value="1"/>
</dbReference>
<dbReference type="GeneID" id="3346298"/>
<dbReference type="OrthoDB" id="1247at10239"/>
<accession>Q08FQ5</accession>
<proteinExistence type="inferred from homology"/>
<keyword evidence="6" id="KW-0067">ATP-binding</keyword>
<dbReference type="GO" id="GO:0017111">
    <property type="term" value="F:ribonucleoside triphosphate phosphatase activity"/>
    <property type="evidence" value="ECO:0007669"/>
    <property type="project" value="UniProtKB-EC"/>
</dbReference>
<keyword evidence="7" id="KW-0804">Transcription</keyword>
<evidence type="ECO:0000259" key="10">
    <source>
        <dbReference type="PROSITE" id="PS51192"/>
    </source>
</evidence>
<dbReference type="SUPFAM" id="SSF52540">
    <property type="entry name" value="P-loop containing nucleoside triphosphate hydrolases"/>
    <property type="match status" value="2"/>
</dbReference>
<dbReference type="InterPro" id="IPR001650">
    <property type="entry name" value="Helicase_C-like"/>
</dbReference>
<organism evidence="12 13">
    <name type="scientific">Deerpox virus (strain Mule deer/United States/W-848-83/1983)</name>
    <name type="common">DPV</name>
    <dbReference type="NCBI Taxonomy" id="305674"/>
    <lineage>
        <taxon>Viruses</taxon>
        <taxon>Varidnaviria</taxon>
        <taxon>Bamfordvirae</taxon>
        <taxon>Nucleocytoviricota</taxon>
        <taxon>Pokkesviricetes</taxon>
        <taxon>Chitovirales</taxon>
        <taxon>Poxviridae</taxon>
        <taxon>Chordopoxvirinae</taxon>
        <taxon>Cervidpoxvirus</taxon>
        <taxon>Cervidpoxvirus muledeerpox</taxon>
        <taxon>Mule deerpox virus</taxon>
    </lineage>
</organism>
<keyword evidence="4" id="KW-0547">Nucleotide-binding</keyword>
<comment type="catalytic activity">
    <reaction evidence="9">
        <text>a ribonucleoside 5'-triphosphate + H2O = a ribonucleoside 5'-diphosphate + phosphate + H(+)</text>
        <dbReference type="Rhea" id="RHEA:23680"/>
        <dbReference type="ChEBI" id="CHEBI:15377"/>
        <dbReference type="ChEBI" id="CHEBI:15378"/>
        <dbReference type="ChEBI" id="CHEBI:43474"/>
        <dbReference type="ChEBI" id="CHEBI:57930"/>
        <dbReference type="ChEBI" id="CHEBI:61557"/>
        <dbReference type="EC" id="3.6.1.15"/>
    </reaction>
</comment>
<name>Q08FQ5_DPV83</name>
<protein>
    <recommendedName>
        <fullName evidence="3">Nucleoside triphosphatase I</fullName>
        <ecNumber evidence="2">3.6.1.15</ecNumber>
    </recommendedName>
    <alternativeName>
        <fullName evidence="8">Nucleoside triphosphate phosphohydrolase I</fullName>
    </alternativeName>
</protein>
<evidence type="ECO:0000313" key="13">
    <source>
        <dbReference type="Proteomes" id="UP000000866"/>
    </source>
</evidence>
<dbReference type="GO" id="GO:0006351">
    <property type="term" value="P:DNA-templated transcription"/>
    <property type="evidence" value="ECO:0007669"/>
    <property type="project" value="InterPro"/>
</dbReference>
<evidence type="ECO:0000256" key="9">
    <source>
        <dbReference type="ARBA" id="ARBA00047631"/>
    </source>
</evidence>
<keyword evidence="13" id="KW-1185">Reference proteome</keyword>
<dbReference type="InterPro" id="IPR027417">
    <property type="entry name" value="P-loop_NTPase"/>
</dbReference>
<reference evidence="12 13" key="1">
    <citation type="journal article" date="2005" name="J. Virol.">
        <title>Genome of deerpox virus.</title>
        <authorList>
            <person name="Afonso C.L."/>
            <person name="Delhon G."/>
            <person name="Tulman E.R."/>
            <person name="Lu Z."/>
            <person name="Zsak A."/>
            <person name="Becerra V.M."/>
            <person name="Zsak L."/>
            <person name="Kutish G.F."/>
            <person name="Rock D.L."/>
        </authorList>
    </citation>
    <scope>NUCLEOTIDE SEQUENCE [LARGE SCALE GENOMIC DNA]</scope>
    <source>
        <strain evidence="13">Mule deer/United States/W-848-83/1983</strain>
    </source>
</reference>
<sequence length="635" mass="73511">MSNYHAAYVDYALRNTETMDIEMLGTDNNVIKLQPYQHFVARVFLGLDKMHSLLLFHETGVGKTITTIFILKHLKDIYTNWTIIIIVKKALIEDPWMNTISKYASEIIKDCIFINYDDKNFHNKFFTNIKTISARSRICVVIDECHNFISKSLVKEDGKQRPTKSVYNYLSKNIALHNHKMICLSATPIVNNIREFTMLVNLLRPKILNSQSLFENKKLINEKELINKLGGICSYIVNNEFSIFEDVEGSYAFAKKTVYMRYVNMTKKQENIYSKAKIAELKSGTSSFRIHRRMAATFTFDSFPEKQGRSIEEFSNEISILYKDFEKMITDRSFSKYAINLFKQGKELDGGAKASDISLFNELRERSCKFTDVCLRILSSPGKCLVFEPFVNQSGISILLLYFSIFEISSIEFSSRTKDTRVKMVSKFNEECNTNGEHIKVCVFSLSGGEGISFFSINDIFILDMTWNEASLKQIIGRAIRLNSHIFTPEDRRYVNVHFIIARLSNGDSTVDEDLLDIIRTKSKEFTQLFKVLKESSIEWIYEHHKNFSPIDDESGWTSLISRAIDMNSKPREIIHVAEGQNIWYTHSNRLITIYRGFKTEDGKIYDTDGNFIQNMPDNPIIKIHNDKLVYLLID</sequence>
<feature type="domain" description="Helicase C-terminal" evidence="11">
    <location>
        <begin position="369"/>
        <end position="534"/>
    </location>
</feature>
<dbReference type="Pfam" id="PF00271">
    <property type="entry name" value="Helicase_C"/>
    <property type="match status" value="1"/>
</dbReference>
<dbReference type="PROSITE" id="PS51194">
    <property type="entry name" value="HELICASE_CTER"/>
    <property type="match status" value="1"/>
</dbReference>
<evidence type="ECO:0000256" key="3">
    <source>
        <dbReference type="ARBA" id="ARBA00016931"/>
    </source>
</evidence>
<dbReference type="PANTHER" id="PTHR10799">
    <property type="entry name" value="SNF2/RAD54 HELICASE FAMILY"/>
    <property type="match status" value="1"/>
</dbReference>
<evidence type="ECO:0000259" key="11">
    <source>
        <dbReference type="PROSITE" id="PS51194"/>
    </source>
</evidence>
<evidence type="ECO:0000256" key="4">
    <source>
        <dbReference type="ARBA" id="ARBA00022741"/>
    </source>
</evidence>
<dbReference type="SMART" id="SM00490">
    <property type="entry name" value="HELICc"/>
    <property type="match status" value="1"/>
</dbReference>
<comment type="similarity">
    <text evidence="1">Belongs to the helicase family. NPH I subfamily.</text>
</comment>
<dbReference type="GO" id="GO:0005524">
    <property type="term" value="F:ATP binding"/>
    <property type="evidence" value="ECO:0007669"/>
    <property type="project" value="UniProtKB-KW"/>
</dbReference>
<evidence type="ECO:0000256" key="5">
    <source>
        <dbReference type="ARBA" id="ARBA00022801"/>
    </source>
</evidence>
<dbReference type="KEGG" id="vg:3346298"/>
<dbReference type="InterPro" id="IPR000330">
    <property type="entry name" value="SNF2_N"/>
</dbReference>
<dbReference type="Proteomes" id="UP000000866">
    <property type="component" value="Segment"/>
</dbReference>
<dbReference type="EC" id="3.6.1.15" evidence="2"/>
<feature type="domain" description="Helicase ATP-binding" evidence="10">
    <location>
        <begin position="44"/>
        <end position="206"/>
    </location>
</feature>
<evidence type="ECO:0000256" key="6">
    <source>
        <dbReference type="ARBA" id="ARBA00022840"/>
    </source>
</evidence>
<evidence type="ECO:0000256" key="1">
    <source>
        <dbReference type="ARBA" id="ARBA00010677"/>
    </source>
</evidence>
<evidence type="ECO:0000256" key="8">
    <source>
        <dbReference type="ARBA" id="ARBA00031272"/>
    </source>
</evidence>
<dbReference type="InterPro" id="IPR014001">
    <property type="entry name" value="Helicase_ATP-bd"/>
</dbReference>
<dbReference type="SMART" id="SM00487">
    <property type="entry name" value="DEXDc"/>
    <property type="match status" value="1"/>
</dbReference>